<comment type="caution">
    <text evidence="2">The sequence shown here is derived from an EMBL/GenBank/DDBJ whole genome shotgun (WGS) entry which is preliminary data.</text>
</comment>
<sequence>MKHWTEALCAALIYALLQTTVSHKEHDSYKQRSGMMTEEDIKEWTAFMKILRDSSMTKEQKLEKVQEILENKSPGSAVKALMSNLNNKEKKELYRLEQLHKKKAEELGVQKAISRT</sequence>
<gene>
    <name evidence="2" type="ORF">CYNAS_LOCUS14356</name>
</gene>
<evidence type="ECO:0000256" key="1">
    <source>
        <dbReference type="SAM" id="SignalP"/>
    </source>
</evidence>
<reference evidence="2" key="1">
    <citation type="submission" date="2023-07" db="EMBL/GenBank/DDBJ databases">
        <authorList>
            <consortium name="CYATHOMIX"/>
        </authorList>
    </citation>
    <scope>NUCLEOTIDE SEQUENCE</scope>
    <source>
        <strain evidence="2">N/A</strain>
    </source>
</reference>
<accession>A0AA36M9C5</accession>
<dbReference type="EMBL" id="CATQJL010000305">
    <property type="protein sequence ID" value="CAJ0602373.1"/>
    <property type="molecule type" value="Genomic_DNA"/>
</dbReference>
<feature type="chain" id="PRO_5041469701" evidence="1">
    <location>
        <begin position="23"/>
        <end position="116"/>
    </location>
</feature>
<protein>
    <submittedName>
        <fullName evidence="2">Uncharacterized protein</fullName>
    </submittedName>
</protein>
<dbReference type="AlphaFoldDB" id="A0AA36M9C5"/>
<evidence type="ECO:0000313" key="2">
    <source>
        <dbReference type="EMBL" id="CAJ0602373.1"/>
    </source>
</evidence>
<feature type="signal peptide" evidence="1">
    <location>
        <begin position="1"/>
        <end position="22"/>
    </location>
</feature>
<proteinExistence type="predicted"/>
<keyword evidence="1" id="KW-0732">Signal</keyword>
<dbReference type="Proteomes" id="UP001176961">
    <property type="component" value="Unassembled WGS sequence"/>
</dbReference>
<organism evidence="2 3">
    <name type="scientific">Cylicocyclus nassatus</name>
    <name type="common">Nematode worm</name>
    <dbReference type="NCBI Taxonomy" id="53992"/>
    <lineage>
        <taxon>Eukaryota</taxon>
        <taxon>Metazoa</taxon>
        <taxon>Ecdysozoa</taxon>
        <taxon>Nematoda</taxon>
        <taxon>Chromadorea</taxon>
        <taxon>Rhabditida</taxon>
        <taxon>Rhabditina</taxon>
        <taxon>Rhabditomorpha</taxon>
        <taxon>Strongyloidea</taxon>
        <taxon>Strongylidae</taxon>
        <taxon>Cylicocyclus</taxon>
    </lineage>
</organism>
<keyword evidence="3" id="KW-1185">Reference proteome</keyword>
<name>A0AA36M9C5_CYLNA</name>
<evidence type="ECO:0000313" key="3">
    <source>
        <dbReference type="Proteomes" id="UP001176961"/>
    </source>
</evidence>